<sequence length="64" mass="7028">MNWAGLGWPDLGWAGLGWVGLGWIGLGWVGLGADHRAQPSSRRKFELAQEGIAQYILRQLELPA</sequence>
<keyword evidence="1" id="KW-1133">Transmembrane helix</keyword>
<name>A0A4R6S173_9MICO</name>
<keyword evidence="1" id="KW-0472">Membrane</keyword>
<dbReference type="AlphaFoldDB" id="A0A4R6S173"/>
<keyword evidence="1" id="KW-0812">Transmembrane</keyword>
<organism evidence="2 3">
    <name type="scientific">Leucobacter luti</name>
    <dbReference type="NCBI Taxonomy" id="340320"/>
    <lineage>
        <taxon>Bacteria</taxon>
        <taxon>Bacillati</taxon>
        <taxon>Actinomycetota</taxon>
        <taxon>Actinomycetes</taxon>
        <taxon>Micrococcales</taxon>
        <taxon>Microbacteriaceae</taxon>
        <taxon>Leucobacter</taxon>
    </lineage>
</organism>
<gene>
    <name evidence="2" type="ORF">EDF62_1278</name>
</gene>
<evidence type="ECO:0000313" key="2">
    <source>
        <dbReference type="EMBL" id="TDP93299.1"/>
    </source>
</evidence>
<evidence type="ECO:0000256" key="1">
    <source>
        <dbReference type="SAM" id="Phobius"/>
    </source>
</evidence>
<comment type="caution">
    <text evidence="2">The sequence shown here is derived from an EMBL/GenBank/DDBJ whole genome shotgun (WGS) entry which is preliminary data.</text>
</comment>
<protein>
    <submittedName>
        <fullName evidence="2">Uncharacterized protein</fullName>
    </submittedName>
</protein>
<dbReference type="Proteomes" id="UP000295601">
    <property type="component" value="Unassembled WGS sequence"/>
</dbReference>
<dbReference type="EMBL" id="SNYA01000003">
    <property type="protein sequence ID" value="TDP93299.1"/>
    <property type="molecule type" value="Genomic_DNA"/>
</dbReference>
<proteinExistence type="predicted"/>
<reference evidence="2 3" key="1">
    <citation type="submission" date="2019-03" db="EMBL/GenBank/DDBJ databases">
        <title>Genomic analyses of the natural microbiome of Caenorhabditis elegans.</title>
        <authorList>
            <person name="Samuel B."/>
        </authorList>
    </citation>
    <scope>NUCLEOTIDE SEQUENCE [LARGE SCALE GENOMIC DNA]</scope>
    <source>
        <strain evidence="2 3">JUb18</strain>
    </source>
</reference>
<keyword evidence="3" id="KW-1185">Reference proteome</keyword>
<accession>A0A4R6S173</accession>
<feature type="transmembrane region" description="Helical" evidence="1">
    <location>
        <begin position="12"/>
        <end position="33"/>
    </location>
</feature>
<evidence type="ECO:0000313" key="3">
    <source>
        <dbReference type="Proteomes" id="UP000295601"/>
    </source>
</evidence>